<sequence length="72" mass="8340">MTLSTSTRQLTGTPIVYRAYVIRRFAIIKHCVHNHRSDRTAEACAKRMANVIRAKIKWMESGHDIHVNQEGY</sequence>
<organism evidence="1">
    <name type="scientific">marine sediment metagenome</name>
    <dbReference type="NCBI Taxonomy" id="412755"/>
    <lineage>
        <taxon>unclassified sequences</taxon>
        <taxon>metagenomes</taxon>
        <taxon>ecological metagenomes</taxon>
    </lineage>
</organism>
<comment type="caution">
    <text evidence="1">The sequence shown here is derived from an EMBL/GenBank/DDBJ whole genome shotgun (WGS) entry which is preliminary data.</text>
</comment>
<dbReference type="AlphaFoldDB" id="A0A0F9S761"/>
<protein>
    <submittedName>
        <fullName evidence="1">Uncharacterized protein</fullName>
    </submittedName>
</protein>
<dbReference type="EMBL" id="LAZR01002227">
    <property type="protein sequence ID" value="KKN32811.1"/>
    <property type="molecule type" value="Genomic_DNA"/>
</dbReference>
<name>A0A0F9S761_9ZZZZ</name>
<gene>
    <name evidence="1" type="ORF">LCGC14_0810020</name>
</gene>
<evidence type="ECO:0000313" key="1">
    <source>
        <dbReference type="EMBL" id="KKN32811.1"/>
    </source>
</evidence>
<accession>A0A0F9S761</accession>
<reference evidence="1" key="1">
    <citation type="journal article" date="2015" name="Nature">
        <title>Complex archaea that bridge the gap between prokaryotes and eukaryotes.</title>
        <authorList>
            <person name="Spang A."/>
            <person name="Saw J.H."/>
            <person name="Jorgensen S.L."/>
            <person name="Zaremba-Niedzwiedzka K."/>
            <person name="Martijn J."/>
            <person name="Lind A.E."/>
            <person name="van Eijk R."/>
            <person name="Schleper C."/>
            <person name="Guy L."/>
            <person name="Ettema T.J."/>
        </authorList>
    </citation>
    <scope>NUCLEOTIDE SEQUENCE</scope>
</reference>
<proteinExistence type="predicted"/>